<comment type="caution">
    <text evidence="2">The sequence shown here is derived from an EMBL/GenBank/DDBJ whole genome shotgun (WGS) entry which is preliminary data.</text>
</comment>
<dbReference type="EMBL" id="LNAL01000008">
    <property type="protein sequence ID" value="KUG06997.1"/>
    <property type="molecule type" value="Genomic_DNA"/>
</dbReference>
<organism evidence="2 3">
    <name type="scientific">Solirubrum puertoriconensis</name>
    <dbReference type="NCBI Taxonomy" id="1751427"/>
    <lineage>
        <taxon>Bacteria</taxon>
        <taxon>Pseudomonadati</taxon>
        <taxon>Bacteroidota</taxon>
        <taxon>Cytophagia</taxon>
        <taxon>Cytophagales</taxon>
    </lineage>
</organism>
<feature type="region of interest" description="Disordered" evidence="1">
    <location>
        <begin position="1"/>
        <end position="67"/>
    </location>
</feature>
<evidence type="ECO:0000313" key="3">
    <source>
        <dbReference type="Proteomes" id="UP000054223"/>
    </source>
</evidence>
<dbReference type="Proteomes" id="UP000054223">
    <property type="component" value="Unassembled WGS sequence"/>
</dbReference>
<name>A0A9X0L3Y7_SOLP1</name>
<evidence type="ECO:0000256" key="1">
    <source>
        <dbReference type="SAM" id="MobiDB-lite"/>
    </source>
</evidence>
<accession>A0A9X0L3Y7</accession>
<keyword evidence="3" id="KW-1185">Reference proteome</keyword>
<feature type="compositionally biased region" description="Basic and acidic residues" evidence="1">
    <location>
        <begin position="45"/>
        <end position="67"/>
    </location>
</feature>
<protein>
    <submittedName>
        <fullName evidence="2">Uncharacterized protein</fullName>
    </submittedName>
</protein>
<reference evidence="2 3" key="1">
    <citation type="submission" date="2015-11" db="EMBL/GenBank/DDBJ databases">
        <title>Solirubrum puertoriconensis gen. nov. an environmental bacteria isolated in Puerto Rico.</title>
        <authorList>
            <person name="Cuebas-Irizarry M.F."/>
            <person name="Montalvo-Rodriguez R."/>
        </authorList>
    </citation>
    <scope>NUCLEOTIDE SEQUENCE [LARGE SCALE GENOMIC DNA]</scope>
    <source>
        <strain evidence="2 3">MC1A</strain>
    </source>
</reference>
<gene>
    <name evidence="2" type="ORF">ASU33_06665</name>
</gene>
<feature type="compositionally biased region" description="Polar residues" evidence="1">
    <location>
        <begin position="13"/>
        <end position="31"/>
    </location>
</feature>
<proteinExistence type="predicted"/>
<evidence type="ECO:0000313" key="2">
    <source>
        <dbReference type="EMBL" id="KUG06997.1"/>
    </source>
</evidence>
<sequence>MQYSRYRVPSASDRGSASGQRLHSTGNQSGHNRCHGYRYSRQNRTSHDPRHAHERGPERPDNSWDTL</sequence>
<dbReference type="AlphaFoldDB" id="A0A9X0L3Y7"/>